<protein>
    <recommendedName>
        <fullName evidence="1">N-acetyltransferase domain-containing protein</fullName>
    </recommendedName>
</protein>
<reference evidence="2" key="1">
    <citation type="submission" date="2022-06" db="EMBL/GenBank/DDBJ databases">
        <title>Vallitalea longa sp. nov., an anaerobic bacterium isolated from marine sediment.</title>
        <authorList>
            <person name="Hirano S."/>
            <person name="Terahara T."/>
            <person name="Mori K."/>
            <person name="Hamada M."/>
            <person name="Matsumoto R."/>
            <person name="Kobayashi T."/>
        </authorList>
    </citation>
    <scope>NUCLEOTIDE SEQUENCE</scope>
    <source>
        <strain evidence="2">SH18-1</strain>
    </source>
</reference>
<dbReference type="Gene3D" id="3.40.630.30">
    <property type="match status" value="1"/>
</dbReference>
<name>A0A9W5YE71_9FIRM</name>
<organism evidence="2 3">
    <name type="scientific">Vallitalea longa</name>
    <dbReference type="NCBI Taxonomy" id="2936439"/>
    <lineage>
        <taxon>Bacteria</taxon>
        <taxon>Bacillati</taxon>
        <taxon>Bacillota</taxon>
        <taxon>Clostridia</taxon>
        <taxon>Lachnospirales</taxon>
        <taxon>Vallitaleaceae</taxon>
        <taxon>Vallitalea</taxon>
    </lineage>
</organism>
<accession>A0A9W5YE71</accession>
<dbReference type="Pfam" id="PF13673">
    <property type="entry name" value="Acetyltransf_10"/>
    <property type="match status" value="1"/>
</dbReference>
<evidence type="ECO:0000313" key="3">
    <source>
        <dbReference type="Proteomes" id="UP001144256"/>
    </source>
</evidence>
<dbReference type="PROSITE" id="PS51186">
    <property type="entry name" value="GNAT"/>
    <property type="match status" value="1"/>
</dbReference>
<comment type="caution">
    <text evidence="2">The sequence shown here is derived from an EMBL/GenBank/DDBJ whole genome shotgun (WGS) entry which is preliminary data.</text>
</comment>
<dbReference type="EMBL" id="BRLB01000008">
    <property type="protein sequence ID" value="GKX30309.1"/>
    <property type="molecule type" value="Genomic_DNA"/>
</dbReference>
<dbReference type="InterPro" id="IPR016181">
    <property type="entry name" value="Acyl_CoA_acyltransferase"/>
</dbReference>
<dbReference type="InterPro" id="IPR039143">
    <property type="entry name" value="GNPNAT1-like"/>
</dbReference>
<dbReference type="RefSeq" id="WP_281816387.1">
    <property type="nucleotide sequence ID" value="NZ_BRLB01000008.1"/>
</dbReference>
<dbReference type="AlphaFoldDB" id="A0A9W5YE71"/>
<sequence length="151" mass="17163">MITGVYINGDKDIKDALFVRDEVFVNEQNIDYNIVFDGIDEEAIHVVVYEDKSPVGTGRLIFKDGIYLIGRIAVLKNKRGNNYGDLVVKMLIQKAFDSGADYIEVHSQLKAVPFYKKIGFVEYGEVYSEADISHLNMKLEKGKMKKKCNCK</sequence>
<gene>
    <name evidence="2" type="ORF">SH1V18_27890</name>
</gene>
<dbReference type="GO" id="GO:0004343">
    <property type="term" value="F:glucosamine 6-phosphate N-acetyltransferase activity"/>
    <property type="evidence" value="ECO:0007669"/>
    <property type="project" value="TreeGrafter"/>
</dbReference>
<dbReference type="PANTHER" id="PTHR13355">
    <property type="entry name" value="GLUCOSAMINE 6-PHOSPHATE N-ACETYLTRANSFERASE"/>
    <property type="match status" value="1"/>
</dbReference>
<feature type="domain" description="N-acetyltransferase" evidence="1">
    <location>
        <begin position="2"/>
        <end position="142"/>
    </location>
</feature>
<evidence type="ECO:0000259" key="1">
    <source>
        <dbReference type="PROSITE" id="PS51186"/>
    </source>
</evidence>
<dbReference type="Proteomes" id="UP001144256">
    <property type="component" value="Unassembled WGS sequence"/>
</dbReference>
<proteinExistence type="predicted"/>
<dbReference type="SUPFAM" id="SSF55729">
    <property type="entry name" value="Acyl-CoA N-acyltransferases (Nat)"/>
    <property type="match status" value="1"/>
</dbReference>
<dbReference type="InterPro" id="IPR000182">
    <property type="entry name" value="GNAT_dom"/>
</dbReference>
<evidence type="ECO:0000313" key="2">
    <source>
        <dbReference type="EMBL" id="GKX30309.1"/>
    </source>
</evidence>
<dbReference type="PANTHER" id="PTHR13355:SF11">
    <property type="entry name" value="GLUCOSAMINE 6-PHOSPHATE N-ACETYLTRANSFERASE"/>
    <property type="match status" value="1"/>
</dbReference>
<keyword evidence="3" id="KW-1185">Reference proteome</keyword>